<keyword evidence="2" id="KW-0614">Plasmid</keyword>
<geneLocation type="plasmid" evidence="3">
    <name>pHLK1</name>
</geneLocation>
<dbReference type="EMBL" id="CP000748">
    <property type="protein sequence ID" value="ACG80194.1"/>
    <property type="molecule type" value="Genomic_DNA"/>
</dbReference>
<evidence type="ECO:0000313" key="2">
    <source>
        <dbReference type="EMBL" id="ACG80194.1"/>
    </source>
</evidence>
<gene>
    <name evidence="2" type="ordered locus">PHZ_p0251</name>
</gene>
<protein>
    <submittedName>
        <fullName evidence="2">Uncharacterized protein</fullName>
    </submittedName>
</protein>
<proteinExistence type="predicted"/>
<keyword evidence="1" id="KW-0812">Transmembrane</keyword>
<reference evidence="2 3" key="1">
    <citation type="journal article" date="2008" name="BMC Genomics">
        <title>Complete genome of Phenylobacterium zucineum - a novel facultative intracellular bacterium isolated from human erythroleukemia cell line K562.</title>
        <authorList>
            <person name="Luo Y."/>
            <person name="Xu X."/>
            <person name="Ding Z."/>
            <person name="Liu Z."/>
            <person name="Zhang B."/>
            <person name="Yan Z."/>
            <person name="Sun J."/>
            <person name="Hu S."/>
            <person name="Hu X."/>
        </authorList>
    </citation>
    <scope>NUCLEOTIDE SEQUENCE [LARGE SCALE GENOMIC DNA]</scope>
    <source>
        <strain evidence="3">HLK1</strain>
        <plasmid evidence="3">Plasmid pHLK1</plasmid>
    </source>
</reference>
<dbReference type="HOGENOM" id="CLU_2845984_0_0_5"/>
<feature type="transmembrane region" description="Helical" evidence="1">
    <location>
        <begin position="20"/>
        <end position="43"/>
    </location>
</feature>
<evidence type="ECO:0000256" key="1">
    <source>
        <dbReference type="SAM" id="Phobius"/>
    </source>
</evidence>
<keyword evidence="3" id="KW-1185">Reference proteome</keyword>
<sequence length="65" mass="7395">MREDPHREGPRAAWDSRPRATWRTLAGMAIGFAILAASLYAVFEFSETRAHRPWRGEYVVVSPHG</sequence>
<keyword evidence="1" id="KW-0472">Membrane</keyword>
<dbReference type="KEGG" id="pzu:PHZ_p0251"/>
<name>B4RIL9_PHEZH</name>
<accession>B4RIL9</accession>
<dbReference type="AlphaFoldDB" id="B4RIL9"/>
<dbReference type="Proteomes" id="UP000001868">
    <property type="component" value="Plasmid pHLK1"/>
</dbReference>
<organism evidence="2 3">
    <name type="scientific">Phenylobacterium zucineum (strain HLK1)</name>
    <dbReference type="NCBI Taxonomy" id="450851"/>
    <lineage>
        <taxon>Bacteria</taxon>
        <taxon>Pseudomonadati</taxon>
        <taxon>Pseudomonadota</taxon>
        <taxon>Alphaproteobacteria</taxon>
        <taxon>Caulobacterales</taxon>
        <taxon>Caulobacteraceae</taxon>
        <taxon>Phenylobacterium</taxon>
    </lineage>
</organism>
<evidence type="ECO:0000313" key="3">
    <source>
        <dbReference type="Proteomes" id="UP000001868"/>
    </source>
</evidence>
<keyword evidence="1" id="KW-1133">Transmembrane helix</keyword>